<comment type="cofactor">
    <cofactor evidence="12 15">
        <name>Zn(2+)</name>
        <dbReference type="ChEBI" id="CHEBI:29105"/>
    </cofactor>
    <text evidence="12 15">Binds 1 zinc ion.</text>
</comment>
<evidence type="ECO:0000256" key="4">
    <source>
        <dbReference type="ARBA" id="ARBA00005259"/>
    </source>
</evidence>
<dbReference type="InterPro" id="IPR024072">
    <property type="entry name" value="DHFR-like_dom_sf"/>
</dbReference>
<feature type="binding site" evidence="14">
    <location>
        <position position="208"/>
    </location>
    <ligand>
        <name>substrate</name>
    </ligand>
</feature>
<proteinExistence type="inferred from homology"/>
<dbReference type="PROSITE" id="PS00903">
    <property type="entry name" value="CYT_DCMP_DEAMINASES_1"/>
    <property type="match status" value="1"/>
</dbReference>
<evidence type="ECO:0000256" key="7">
    <source>
        <dbReference type="ARBA" id="ARBA00022723"/>
    </source>
</evidence>
<feature type="binding site" evidence="14">
    <location>
        <position position="228"/>
    </location>
    <ligand>
        <name>NADP(+)</name>
        <dbReference type="ChEBI" id="CHEBI:58349"/>
    </ligand>
</feature>
<dbReference type="RefSeq" id="WP_011175592.1">
    <property type="nucleotide sequence ID" value="NC_005861.2"/>
</dbReference>
<dbReference type="GO" id="GO:0009231">
    <property type="term" value="P:riboflavin biosynthetic process"/>
    <property type="evidence" value="ECO:0007669"/>
    <property type="project" value="UniProtKB-UniPathway"/>
</dbReference>
<keyword evidence="18" id="KW-1185">Reference proteome</keyword>
<evidence type="ECO:0000256" key="12">
    <source>
        <dbReference type="PIRNR" id="PIRNR006769"/>
    </source>
</evidence>
<reference evidence="17 18" key="1">
    <citation type="journal article" date="2004" name="Science">
        <title>Illuminating the evolutionary history of chlamydiae.</title>
        <authorList>
            <person name="Horn M."/>
            <person name="Collingro A."/>
            <person name="Schmitz-Esser S."/>
            <person name="Beier C.L."/>
            <person name="Purkhold U."/>
            <person name="Fartmann B."/>
            <person name="Brandt P."/>
            <person name="Nyakatura G.J."/>
            <person name="Droege M."/>
            <person name="Frishman D."/>
            <person name="Rattei T."/>
            <person name="Mewes H."/>
            <person name="Wagner M."/>
        </authorList>
    </citation>
    <scope>NUCLEOTIDE SEQUENCE [LARGE SCALE GENOMIC DNA]</scope>
    <source>
        <strain evidence="17 18">UWE25</strain>
    </source>
</reference>
<evidence type="ECO:0000256" key="2">
    <source>
        <dbReference type="ARBA" id="ARBA00004882"/>
    </source>
</evidence>
<protein>
    <recommendedName>
        <fullName evidence="12">Riboflavin biosynthesis protein RibD</fullName>
    </recommendedName>
    <domain>
        <recommendedName>
            <fullName evidence="12">Diaminohydroxyphosphoribosylaminopyrimidine deaminase</fullName>
            <shortName evidence="12">DRAP deaminase</shortName>
            <ecNumber evidence="12">3.5.4.26</ecNumber>
        </recommendedName>
        <alternativeName>
            <fullName evidence="12">Riboflavin-specific deaminase</fullName>
        </alternativeName>
    </domain>
    <domain>
        <recommendedName>
            <fullName evidence="12">5-amino-6-(5-phosphoribosylamino)uracil reductase</fullName>
            <ecNumber evidence="12">1.1.1.193</ecNumber>
        </recommendedName>
        <alternativeName>
            <fullName evidence="12">HTP reductase</fullName>
        </alternativeName>
    </domain>
</protein>
<dbReference type="NCBIfam" id="TIGR00326">
    <property type="entry name" value="eubact_ribD"/>
    <property type="match status" value="1"/>
</dbReference>
<dbReference type="GO" id="GO:0008703">
    <property type="term" value="F:5-amino-6-(5-phosphoribosylamino)uracil reductase activity"/>
    <property type="evidence" value="ECO:0007669"/>
    <property type="project" value="UniProtKB-EC"/>
</dbReference>
<feature type="binding site" evidence="15">
    <location>
        <position position="79"/>
    </location>
    <ligand>
        <name>Zn(2+)</name>
        <dbReference type="ChEBI" id="CHEBI:29105"/>
        <note>catalytic</note>
    </ligand>
</feature>
<dbReference type="AlphaFoldDB" id="Q6MCD3"/>
<dbReference type="PANTHER" id="PTHR38011:SF7">
    <property type="entry name" value="2,5-DIAMINO-6-RIBOSYLAMINO-4(3H)-PYRIMIDINONE 5'-PHOSPHATE REDUCTASE"/>
    <property type="match status" value="1"/>
</dbReference>
<gene>
    <name evidence="17" type="ORF">PC_RS05020</name>
</gene>
<dbReference type="HOGENOM" id="CLU_036590_1_2_0"/>
<evidence type="ECO:0000256" key="15">
    <source>
        <dbReference type="PIRSR" id="PIRSR006769-3"/>
    </source>
</evidence>
<name>Q6MCD3_PARUW</name>
<evidence type="ECO:0000256" key="13">
    <source>
        <dbReference type="PIRSR" id="PIRSR006769-1"/>
    </source>
</evidence>
<feature type="binding site" evidence="14">
    <location>
        <position position="211"/>
    </location>
    <ligand>
        <name>substrate</name>
    </ligand>
</feature>
<dbReference type="InterPro" id="IPR016193">
    <property type="entry name" value="Cytidine_deaminase-like"/>
</dbReference>
<evidence type="ECO:0000256" key="8">
    <source>
        <dbReference type="ARBA" id="ARBA00022833"/>
    </source>
</evidence>
<accession>Q6MCD3</accession>
<feature type="binding site" evidence="14">
    <location>
        <position position="200"/>
    </location>
    <ligand>
        <name>NADP(+)</name>
        <dbReference type="ChEBI" id="CHEBI:58349"/>
    </ligand>
</feature>
<feature type="binding site" evidence="15">
    <location>
        <position position="54"/>
    </location>
    <ligand>
        <name>Zn(2+)</name>
        <dbReference type="ChEBI" id="CHEBI:29105"/>
        <note>catalytic</note>
    </ligand>
</feature>
<dbReference type="Gene3D" id="3.40.430.10">
    <property type="entry name" value="Dihydrofolate Reductase, subunit A"/>
    <property type="match status" value="1"/>
</dbReference>
<feature type="binding site" evidence="15">
    <location>
        <position position="88"/>
    </location>
    <ligand>
        <name>Zn(2+)</name>
        <dbReference type="ChEBI" id="CHEBI:29105"/>
        <note>catalytic</note>
    </ligand>
</feature>
<evidence type="ECO:0000313" key="17">
    <source>
        <dbReference type="EMBL" id="CAF23766.1"/>
    </source>
</evidence>
<feature type="active site" description="Proton donor" evidence="13">
    <location>
        <position position="56"/>
    </location>
</feature>
<dbReference type="Pfam" id="PF01872">
    <property type="entry name" value="RibD_C"/>
    <property type="match status" value="1"/>
</dbReference>
<evidence type="ECO:0000256" key="5">
    <source>
        <dbReference type="ARBA" id="ARBA00007417"/>
    </source>
</evidence>
<comment type="function">
    <text evidence="1 12">Converts 2,5-diamino-6-(ribosylamino)-4(3h)-pyrimidinone 5'-phosphate into 5-amino-6-(ribosylamino)-2,4(1h,3h)-pyrimidinedione 5'-phosphate.</text>
</comment>
<dbReference type="SUPFAM" id="SSF53927">
    <property type="entry name" value="Cytidine deaminase-like"/>
    <property type="match status" value="1"/>
</dbReference>
<evidence type="ECO:0000256" key="3">
    <source>
        <dbReference type="ARBA" id="ARBA00004910"/>
    </source>
</evidence>
<keyword evidence="11" id="KW-0511">Multifunctional enzyme</keyword>
<dbReference type="NCBIfam" id="TIGR00227">
    <property type="entry name" value="ribD_Cterm"/>
    <property type="match status" value="1"/>
</dbReference>
<feature type="binding site" evidence="14">
    <location>
        <position position="172"/>
    </location>
    <ligand>
        <name>substrate</name>
    </ligand>
</feature>
<organism evidence="17 18">
    <name type="scientific">Protochlamydia amoebophila (strain UWE25)</name>
    <dbReference type="NCBI Taxonomy" id="264201"/>
    <lineage>
        <taxon>Bacteria</taxon>
        <taxon>Pseudomonadati</taxon>
        <taxon>Chlamydiota</taxon>
        <taxon>Chlamydiia</taxon>
        <taxon>Parachlamydiales</taxon>
        <taxon>Parachlamydiaceae</taxon>
        <taxon>Candidatus Protochlamydia</taxon>
    </lineage>
</organism>
<comment type="catalytic activity">
    <reaction evidence="12">
        <text>5-amino-6-(5-phospho-D-ribitylamino)uracil + NADP(+) = 5-amino-6-(5-phospho-D-ribosylamino)uracil + NADPH + H(+)</text>
        <dbReference type="Rhea" id="RHEA:17845"/>
        <dbReference type="ChEBI" id="CHEBI:15378"/>
        <dbReference type="ChEBI" id="CHEBI:57783"/>
        <dbReference type="ChEBI" id="CHEBI:58349"/>
        <dbReference type="ChEBI" id="CHEBI:58421"/>
        <dbReference type="ChEBI" id="CHEBI:58453"/>
        <dbReference type="EC" id="1.1.1.193"/>
    </reaction>
</comment>
<dbReference type="eggNOG" id="COG1985">
    <property type="taxonomic scope" value="Bacteria"/>
</dbReference>
<dbReference type="InterPro" id="IPR004794">
    <property type="entry name" value="Eubact_RibD"/>
</dbReference>
<comment type="similarity">
    <text evidence="4 12">In the N-terminal section; belongs to the cytidine and deoxycytidylate deaminase family.</text>
</comment>
<dbReference type="EC" id="1.1.1.193" evidence="12"/>
<dbReference type="GO" id="GO:0008835">
    <property type="term" value="F:diaminohydroxyphosphoribosylaminopyrimidine deaminase activity"/>
    <property type="evidence" value="ECO:0007669"/>
    <property type="project" value="UniProtKB-EC"/>
</dbReference>
<dbReference type="EC" id="3.5.4.26" evidence="12"/>
<dbReference type="OrthoDB" id="9800865at2"/>
<keyword evidence="6 12" id="KW-0686">Riboflavin biosynthesis</keyword>
<keyword evidence="12" id="KW-0378">Hydrolase</keyword>
<dbReference type="KEGG" id="pcu:PC_RS05020"/>
<dbReference type="PANTHER" id="PTHR38011">
    <property type="entry name" value="DIHYDROFOLATE REDUCTASE FAMILY PROTEIN (AFU_ORTHOLOGUE AFUA_8G06820)"/>
    <property type="match status" value="1"/>
</dbReference>
<evidence type="ECO:0000259" key="16">
    <source>
        <dbReference type="PROSITE" id="PS51747"/>
    </source>
</evidence>
<comment type="pathway">
    <text evidence="3 12">Cofactor biosynthesis; riboflavin biosynthesis; 5-amino-6-(D-ribitylamino)uracil from GTP: step 3/4.</text>
</comment>
<comment type="similarity">
    <text evidence="5 12">In the C-terminal section; belongs to the HTP reductase family.</text>
</comment>
<keyword evidence="9 12" id="KW-0521">NADP</keyword>
<evidence type="ECO:0000256" key="9">
    <source>
        <dbReference type="ARBA" id="ARBA00022857"/>
    </source>
</evidence>
<dbReference type="PROSITE" id="PS51747">
    <property type="entry name" value="CYT_DCMP_DEAMINASES_2"/>
    <property type="match status" value="1"/>
</dbReference>
<dbReference type="Proteomes" id="UP000000529">
    <property type="component" value="Chromosome"/>
</dbReference>
<feature type="domain" description="CMP/dCMP-type deaminase" evidence="16">
    <location>
        <begin position="5"/>
        <end position="127"/>
    </location>
</feature>
<dbReference type="InterPro" id="IPR016192">
    <property type="entry name" value="APOBEC/CMP_deaminase_Zn-bd"/>
</dbReference>
<dbReference type="Gene3D" id="3.40.140.10">
    <property type="entry name" value="Cytidine Deaminase, domain 2"/>
    <property type="match status" value="1"/>
</dbReference>
<dbReference type="PIRSF" id="PIRSF006769">
    <property type="entry name" value="RibD"/>
    <property type="match status" value="1"/>
</dbReference>
<dbReference type="eggNOG" id="COG0117">
    <property type="taxonomic scope" value="Bacteria"/>
</dbReference>
<feature type="binding site" evidence="14">
    <location>
        <position position="174"/>
    </location>
    <ligand>
        <name>NADP(+)</name>
        <dbReference type="ChEBI" id="CHEBI:58349"/>
    </ligand>
</feature>
<evidence type="ECO:0000256" key="11">
    <source>
        <dbReference type="ARBA" id="ARBA00023268"/>
    </source>
</evidence>
<feature type="binding site" evidence="14">
    <location>
        <position position="300"/>
    </location>
    <ligand>
        <name>substrate</name>
    </ligand>
</feature>
<dbReference type="InterPro" id="IPR002125">
    <property type="entry name" value="CMP_dCMP_dom"/>
</dbReference>
<sequence>MKNSEIHHTFMLEAIAESWKARLHAPPNPWVGCVIVKDQKIIGKGYTYPSGQAHAEINALKSASENAKGASLYVTLEPCSHHGKTPPCTEAIIRAGILNVYVALKDPDSRVRGQGIQKLREAGIHVKVGIGEKEAKVVLTPYLYQRESQIPYTVLKIATSVDGRTAAVDGTSQWLTSSEARLDAHLQRAYSQAVVIGSGTATIDSPQLTVRHPTIHLFQQPQRILIDSSGKTPATGLLFDQKLAPTLVLTTKASSITRQNEWLKTGAEVIVISATKNGHVNLREAWQLLAKRGIIQVLVEGGSTLQSALLEIGLVNCLSVYTGPLLIGKSGLPLFSKEIPTLKKAKLLKIQNIKQFDNSFRVDYLLKV</sequence>
<evidence type="ECO:0000313" key="18">
    <source>
        <dbReference type="Proteomes" id="UP000000529"/>
    </source>
</evidence>
<evidence type="ECO:0000256" key="10">
    <source>
        <dbReference type="ARBA" id="ARBA00023002"/>
    </source>
</evidence>
<evidence type="ECO:0000256" key="14">
    <source>
        <dbReference type="PIRSR" id="PIRSR006769-2"/>
    </source>
</evidence>
<feature type="binding site" evidence="14">
    <location>
        <begin position="302"/>
        <end position="308"/>
    </location>
    <ligand>
        <name>NADP(+)</name>
        <dbReference type="ChEBI" id="CHEBI:58349"/>
    </ligand>
</feature>
<dbReference type="SUPFAM" id="SSF53597">
    <property type="entry name" value="Dihydrofolate reductase-like"/>
    <property type="match status" value="1"/>
</dbReference>
<dbReference type="UniPathway" id="UPA00275">
    <property type="reaction ID" value="UER00401"/>
</dbReference>
<keyword evidence="8 12" id="KW-0862">Zinc</keyword>
<dbReference type="InterPro" id="IPR050765">
    <property type="entry name" value="Riboflavin_Biosynth_HTPR"/>
</dbReference>
<dbReference type="Pfam" id="PF00383">
    <property type="entry name" value="dCMP_cyt_deam_1"/>
    <property type="match status" value="1"/>
</dbReference>
<dbReference type="GO" id="GO:0008270">
    <property type="term" value="F:zinc ion binding"/>
    <property type="evidence" value="ECO:0007669"/>
    <property type="project" value="InterPro"/>
</dbReference>
<dbReference type="GO" id="GO:0050661">
    <property type="term" value="F:NADP binding"/>
    <property type="evidence" value="ECO:0007669"/>
    <property type="project" value="InterPro"/>
</dbReference>
<dbReference type="CDD" id="cd01284">
    <property type="entry name" value="Riboflavin_deaminase-reductase"/>
    <property type="match status" value="1"/>
</dbReference>
<comment type="pathway">
    <text evidence="2 12">Cofactor biosynthesis; riboflavin biosynthesis; 5-amino-6-(D-ribitylamino)uracil from GTP: step 2/4.</text>
</comment>
<dbReference type="InterPro" id="IPR011549">
    <property type="entry name" value="RibD_C"/>
</dbReference>
<evidence type="ECO:0000256" key="6">
    <source>
        <dbReference type="ARBA" id="ARBA00022619"/>
    </source>
</evidence>
<comment type="catalytic activity">
    <reaction evidence="12">
        <text>2,5-diamino-6-hydroxy-4-(5-phosphoribosylamino)-pyrimidine + H2O + H(+) = 5-amino-6-(5-phospho-D-ribosylamino)uracil + NH4(+)</text>
        <dbReference type="Rhea" id="RHEA:21868"/>
        <dbReference type="ChEBI" id="CHEBI:15377"/>
        <dbReference type="ChEBI" id="CHEBI:15378"/>
        <dbReference type="ChEBI" id="CHEBI:28938"/>
        <dbReference type="ChEBI" id="CHEBI:58453"/>
        <dbReference type="ChEBI" id="CHEBI:58614"/>
        <dbReference type="EC" id="3.5.4.26"/>
    </reaction>
</comment>
<feature type="binding site" evidence="14">
    <location>
        <position position="204"/>
    </location>
    <ligand>
        <name>NADP(+)</name>
        <dbReference type="ChEBI" id="CHEBI:58349"/>
    </ligand>
</feature>
<evidence type="ECO:0000256" key="1">
    <source>
        <dbReference type="ARBA" id="ARBA00002151"/>
    </source>
</evidence>
<dbReference type="EMBL" id="BX908798">
    <property type="protein sequence ID" value="CAF23766.1"/>
    <property type="molecule type" value="Genomic_DNA"/>
</dbReference>
<keyword evidence="10 12" id="KW-0560">Oxidoreductase</keyword>
<dbReference type="STRING" id="264201.pc1042"/>
<keyword evidence="7 12" id="KW-0479">Metal-binding</keyword>
<feature type="binding site" evidence="14">
    <location>
        <position position="188"/>
    </location>
    <ligand>
        <name>substrate</name>
    </ligand>
</feature>
<dbReference type="InterPro" id="IPR002734">
    <property type="entry name" value="RibDG_C"/>
</dbReference>
<feature type="binding site" evidence="14">
    <location>
        <position position="158"/>
    </location>
    <ligand>
        <name>NADP(+)</name>
        <dbReference type="ChEBI" id="CHEBI:58349"/>
    </ligand>
</feature>